<keyword evidence="4" id="KW-1185">Reference proteome</keyword>
<dbReference type="PANTHER" id="PTHR33608:SF3">
    <property type="entry name" value="SLR2013 PROTEIN"/>
    <property type="match status" value="1"/>
</dbReference>
<feature type="transmembrane region" description="Helical" evidence="1">
    <location>
        <begin position="27"/>
        <end position="44"/>
    </location>
</feature>
<evidence type="ECO:0000256" key="1">
    <source>
        <dbReference type="SAM" id="Phobius"/>
    </source>
</evidence>
<protein>
    <submittedName>
        <fullName evidence="3">DUF58 domain-containing protein</fullName>
    </submittedName>
</protein>
<reference evidence="3 4" key="1">
    <citation type="journal article" date="2019" name="Int. J. Syst. Evol. Microbiol.">
        <title>The Global Catalogue of Microorganisms (GCM) 10K type strain sequencing project: providing services to taxonomists for standard genome sequencing and annotation.</title>
        <authorList>
            <consortium name="The Broad Institute Genomics Platform"/>
            <consortium name="The Broad Institute Genome Sequencing Center for Infectious Disease"/>
            <person name="Wu L."/>
            <person name="Ma J."/>
        </authorList>
    </citation>
    <scope>NUCLEOTIDE SEQUENCE [LARGE SCALE GENOMIC DNA]</scope>
    <source>
        <strain evidence="3 4">JCM 15503</strain>
    </source>
</reference>
<dbReference type="Pfam" id="PF01882">
    <property type="entry name" value="DUF58"/>
    <property type="match status" value="1"/>
</dbReference>
<feature type="domain" description="DUF58" evidence="2">
    <location>
        <begin position="226"/>
        <end position="422"/>
    </location>
</feature>
<dbReference type="Proteomes" id="UP001500279">
    <property type="component" value="Unassembled WGS sequence"/>
</dbReference>
<dbReference type="SUPFAM" id="SSF53300">
    <property type="entry name" value="vWA-like"/>
    <property type="match status" value="1"/>
</dbReference>
<organism evidence="3 4">
    <name type="scientific">Ideonella azotifigens</name>
    <dbReference type="NCBI Taxonomy" id="513160"/>
    <lineage>
        <taxon>Bacteria</taxon>
        <taxon>Pseudomonadati</taxon>
        <taxon>Pseudomonadota</taxon>
        <taxon>Betaproteobacteria</taxon>
        <taxon>Burkholderiales</taxon>
        <taxon>Sphaerotilaceae</taxon>
        <taxon>Ideonella</taxon>
    </lineage>
</organism>
<dbReference type="PANTHER" id="PTHR33608">
    <property type="entry name" value="BLL2464 PROTEIN"/>
    <property type="match status" value="1"/>
</dbReference>
<keyword evidence="1" id="KW-1133">Transmembrane helix</keyword>
<keyword evidence="1" id="KW-0812">Transmembrane</keyword>
<gene>
    <name evidence="3" type="ORF">GCM10009107_45600</name>
</gene>
<feature type="transmembrane region" description="Helical" evidence="1">
    <location>
        <begin position="50"/>
        <end position="68"/>
    </location>
</feature>
<keyword evidence="1" id="KW-0472">Membrane</keyword>
<dbReference type="EMBL" id="BAAAEW010000033">
    <property type="protein sequence ID" value="GAA0761831.1"/>
    <property type="molecule type" value="Genomic_DNA"/>
</dbReference>
<evidence type="ECO:0000313" key="3">
    <source>
        <dbReference type="EMBL" id="GAA0761831.1"/>
    </source>
</evidence>
<dbReference type="InterPro" id="IPR002881">
    <property type="entry name" value="DUF58"/>
</dbReference>
<dbReference type="InterPro" id="IPR036465">
    <property type="entry name" value="vWFA_dom_sf"/>
</dbReference>
<proteinExistence type="predicted"/>
<sequence length="468" mass="51180">MNLPPSPLPSPAGGTQPRLRWLPGQRAPWAWLALAAAAALARLAGLQGQALALAAGGVALLLLGWMVLDGWQAQRALRRHPVKLSRRVPRALALGVAQTVQLHLGHQGPVNWQAEVFDGIDPGFDAQGLPARLPLAAGKVQTLDYQLVPRHRGAATLGRTQLRLRSSGGWWTLAFELGEEAPLKVFPNFAALARYAWLASDQRLAEIGVRSAAKRGLGSDFRQLADYQPGDPVRHIDWKATQRRGKPVVRQYQDERDQRVVFLLDCGRRLRADDRTGAHQAQHFDHVLNALVLTAHVALKAGDEVGLMTFAHAPGQARRLAPRKGQAALDGLLAALHDLEPSTEHPDYQEAARALMRAMPRRALVVLLTHFRDEDGGELAPALRLLRSRHITVVANLREPMLAELASQSLNGQQAVAEVATAHAFEQARRDALRRLPDPQGLSLDVPPAELASALVSRYLTVKRKQLL</sequence>
<accession>A0ABN1KC11</accession>
<name>A0ABN1KC11_9BURK</name>
<evidence type="ECO:0000313" key="4">
    <source>
        <dbReference type="Proteomes" id="UP001500279"/>
    </source>
</evidence>
<evidence type="ECO:0000259" key="2">
    <source>
        <dbReference type="Pfam" id="PF01882"/>
    </source>
</evidence>
<comment type="caution">
    <text evidence="3">The sequence shown here is derived from an EMBL/GenBank/DDBJ whole genome shotgun (WGS) entry which is preliminary data.</text>
</comment>